<comment type="caution">
    <text evidence="2">The sequence shown here is derived from an EMBL/GenBank/DDBJ whole genome shotgun (WGS) entry which is preliminary data.</text>
</comment>
<feature type="domain" description="DUF4158" evidence="1">
    <location>
        <begin position="1"/>
        <end position="146"/>
    </location>
</feature>
<dbReference type="Pfam" id="PF13700">
    <property type="entry name" value="DUF4158"/>
    <property type="match status" value="1"/>
</dbReference>
<dbReference type="RefSeq" id="WP_361710769.1">
    <property type="nucleotide sequence ID" value="NZ_JBEZVE010000073.1"/>
</dbReference>
<sequence>MTSIERTAYPRFKRLITAHELHLFFSPTRDELQWAADRTDSDEHLLALLLTLESYQRMGCFPRVEDIPEAVAEFVRRAVELPEGTLPVYRAAKTMKNHRGLVRQRVGVAYDQGRAGRIAEESIRREAASKNRPADLINIALEKVVEAGWSCRRSPPSTRWPRPSARR</sequence>
<dbReference type="InterPro" id="IPR025296">
    <property type="entry name" value="DUF4158"/>
</dbReference>
<dbReference type="Proteomes" id="UP001550739">
    <property type="component" value="Unassembled WGS sequence"/>
</dbReference>
<dbReference type="EMBL" id="JBEZVE010000073">
    <property type="protein sequence ID" value="MEU3788083.1"/>
    <property type="molecule type" value="Genomic_DNA"/>
</dbReference>
<keyword evidence="3" id="KW-1185">Reference proteome</keyword>
<protein>
    <submittedName>
        <fullName evidence="2">DUF4158 domain-containing protein</fullName>
    </submittedName>
</protein>
<evidence type="ECO:0000313" key="2">
    <source>
        <dbReference type="EMBL" id="MEU3788083.1"/>
    </source>
</evidence>
<evidence type="ECO:0000259" key="1">
    <source>
        <dbReference type="Pfam" id="PF13700"/>
    </source>
</evidence>
<name>A0ABV2ZZS2_9ACTN</name>
<evidence type="ECO:0000313" key="3">
    <source>
        <dbReference type="Proteomes" id="UP001550739"/>
    </source>
</evidence>
<organism evidence="2 3">
    <name type="scientific">Streptomyces sp. 900129855</name>
    <dbReference type="NCBI Taxonomy" id="3155129"/>
    <lineage>
        <taxon>Bacteria</taxon>
        <taxon>Bacillati</taxon>
        <taxon>Actinomycetota</taxon>
        <taxon>Actinomycetes</taxon>
        <taxon>Kitasatosporales</taxon>
        <taxon>Streptomycetaceae</taxon>
        <taxon>Streptomyces</taxon>
    </lineage>
</organism>
<proteinExistence type="predicted"/>
<reference evidence="2 3" key="1">
    <citation type="submission" date="2024-06" db="EMBL/GenBank/DDBJ databases">
        <title>The Natural Products Discovery Center: Release of the First 8490 Sequenced Strains for Exploring Actinobacteria Biosynthetic Diversity.</title>
        <authorList>
            <person name="Kalkreuter E."/>
            <person name="Kautsar S.A."/>
            <person name="Yang D."/>
            <person name="Bader C.D."/>
            <person name="Teijaro C.N."/>
            <person name="Fluegel L."/>
            <person name="Davis C.M."/>
            <person name="Simpson J.R."/>
            <person name="Lauterbach L."/>
            <person name="Steele A.D."/>
            <person name="Gui C."/>
            <person name="Meng S."/>
            <person name="Li G."/>
            <person name="Viehrig K."/>
            <person name="Ye F."/>
            <person name="Su P."/>
            <person name="Kiefer A.F."/>
            <person name="Nichols A."/>
            <person name="Cepeda A.J."/>
            <person name="Yan W."/>
            <person name="Fan B."/>
            <person name="Jiang Y."/>
            <person name="Adhikari A."/>
            <person name="Zheng C.-J."/>
            <person name="Schuster L."/>
            <person name="Cowan T.M."/>
            <person name="Smanski M.J."/>
            <person name="Chevrette M.G."/>
            <person name="De Carvalho L.P.S."/>
            <person name="Shen B."/>
        </authorList>
    </citation>
    <scope>NUCLEOTIDE SEQUENCE [LARGE SCALE GENOMIC DNA]</scope>
    <source>
        <strain evidence="2 3">NPDC033843</strain>
    </source>
</reference>
<gene>
    <name evidence="2" type="ORF">AB0E89_47615</name>
</gene>
<accession>A0ABV2ZZS2</accession>